<dbReference type="Gene3D" id="3.30.1330.20">
    <property type="entry name" value="Tubulin/FtsZ, C-terminal domain"/>
    <property type="match status" value="1"/>
</dbReference>
<dbReference type="Pfam" id="PF09585">
    <property type="entry name" value="Lin0512_fam"/>
    <property type="match status" value="1"/>
</dbReference>
<protein>
    <submittedName>
        <fullName evidence="3">Lin0512 family protein</fullName>
    </submittedName>
</protein>
<keyword evidence="2" id="KW-0342">GTP-binding</keyword>
<dbReference type="Proteomes" id="UP001470809">
    <property type="component" value="Chromosome"/>
</dbReference>
<reference evidence="3 4" key="2">
    <citation type="submission" date="2024-08" db="EMBL/GenBank/DDBJ databases">
        <title>Phylogenomic analyses of a clade within the roseobacter group suggest taxonomic reassignments of species of the genera Aestuariivita, Citreicella, Loktanella, Nautella, Pelagibaca, Ruegeria, Thalassobius, Thiobacimonas and Tropicibacter, and the proposal o.</title>
        <authorList>
            <person name="Jeon C.O."/>
        </authorList>
    </citation>
    <scope>NUCLEOTIDE SEQUENCE [LARGE SCALE GENOMIC DNA]</scope>
    <source>
        <strain evidence="3 4">SS1-5</strain>
    </source>
</reference>
<dbReference type="NCBIfam" id="TIGR02058">
    <property type="entry name" value="lin0512_fam"/>
    <property type="match status" value="1"/>
</dbReference>
<keyword evidence="1" id="KW-0547">Nucleotide-binding</keyword>
<dbReference type="AlphaFoldDB" id="A0AAN0MC09"/>
<reference evidence="4" key="1">
    <citation type="submission" date="2024-04" db="EMBL/GenBank/DDBJ databases">
        <title>Phylogenomic analyses of a clade within the roseobacter group suggest taxonomic reassignments of species of the genera Aestuariivita, Citreicella, Loktanella, Nautella, Pelagibaca, Ruegeria, Thalassobius, Thiobacimonas and Tropicibacter, and the proposal o.</title>
        <authorList>
            <person name="Jeon C.O."/>
        </authorList>
    </citation>
    <scope>NUCLEOTIDE SEQUENCE [LARGE SCALE GENOMIC DNA]</scope>
    <source>
        <strain evidence="4">SS1-5</strain>
    </source>
</reference>
<dbReference type="InterPro" id="IPR011719">
    <property type="entry name" value="CHP02058"/>
</dbReference>
<evidence type="ECO:0000256" key="2">
    <source>
        <dbReference type="ARBA" id="ARBA00023134"/>
    </source>
</evidence>
<dbReference type="EMBL" id="CP151767">
    <property type="protein sequence ID" value="WZU68810.1"/>
    <property type="molecule type" value="Genomic_DNA"/>
</dbReference>
<dbReference type="KEGG" id="yrh:AABB31_08055"/>
<name>A0AAN0MC09_9RHOB</name>
<dbReference type="PANTHER" id="PTHR34784">
    <property type="entry name" value="50S RIBOSOMAL PROTEIN L34"/>
    <property type="match status" value="1"/>
</dbReference>
<dbReference type="RefSeq" id="WP_342078102.1">
    <property type="nucleotide sequence ID" value="NZ_CP151767.2"/>
</dbReference>
<organism evidence="3 4">
    <name type="scientific">Yoonia rhodophyticola</name>
    <dbReference type="NCBI Taxonomy" id="3137370"/>
    <lineage>
        <taxon>Bacteria</taxon>
        <taxon>Pseudomonadati</taxon>
        <taxon>Pseudomonadota</taxon>
        <taxon>Alphaproteobacteria</taxon>
        <taxon>Rhodobacterales</taxon>
        <taxon>Paracoccaceae</taxon>
        <taxon>Yoonia</taxon>
    </lineage>
</organism>
<dbReference type="GO" id="GO:0005525">
    <property type="term" value="F:GTP binding"/>
    <property type="evidence" value="ECO:0007669"/>
    <property type="project" value="UniProtKB-KW"/>
</dbReference>
<keyword evidence="4" id="KW-1185">Reference proteome</keyword>
<dbReference type="InterPro" id="IPR037103">
    <property type="entry name" value="Tubulin/FtsZ-like_C"/>
</dbReference>
<evidence type="ECO:0000313" key="3">
    <source>
        <dbReference type="EMBL" id="WZU68810.1"/>
    </source>
</evidence>
<evidence type="ECO:0000256" key="1">
    <source>
        <dbReference type="ARBA" id="ARBA00022741"/>
    </source>
</evidence>
<accession>A0AAN0MC09</accession>
<proteinExistence type="predicted"/>
<gene>
    <name evidence="3" type="ORF">AABB31_08055</name>
</gene>
<sequence>MTDQRMIIEMGMGNDLHGQDYQKAARRAIEDAMRHSTLPIFQSIGVDHQQMRVQVTVGVQKPDQLDLTALAAALPRGRATVTAVKGGLNIANDETGETAIVATAAIEAFLPSQADNWRLRESEGQAIGHPDM</sequence>
<dbReference type="PANTHER" id="PTHR34784:SF1">
    <property type="entry name" value="50S RIBOSOMAL PROTEIN L34"/>
    <property type="match status" value="1"/>
</dbReference>
<evidence type="ECO:0000313" key="4">
    <source>
        <dbReference type="Proteomes" id="UP001470809"/>
    </source>
</evidence>